<sequence>MHMAFTISHGGVSAASFQTTLVPLYQTRSENAQSSGLIGKLIGMVILISCFFHVIPHLWTKSCFFIYDPKKWHWMFSDTTCGHIIDVILSYTTRAVLVFIASLDFTTLICMRVKHKNFDGMSADVAQRMRHKREMRFVKQTVYQNALFLCQTVVISYISVHVEGKWNIFVTNTYVSEICFALDGFIIVLLHFRFSLIGMKAIDAKSAKGTCHHFPKAN</sequence>
<evidence type="ECO:0000313" key="4">
    <source>
        <dbReference type="Proteomes" id="UP001196413"/>
    </source>
</evidence>
<gene>
    <name evidence="3" type="ORF">KIN20_000865</name>
</gene>
<dbReference type="EMBL" id="JAHQIW010000119">
    <property type="protein sequence ID" value="KAJ1346155.1"/>
    <property type="molecule type" value="Genomic_DNA"/>
</dbReference>
<keyword evidence="4" id="KW-1185">Reference proteome</keyword>
<dbReference type="InterPro" id="IPR019430">
    <property type="entry name" value="7TM_GPCR_serpentine_rcpt_Srx"/>
</dbReference>
<feature type="transmembrane region" description="Helical" evidence="1">
    <location>
        <begin position="142"/>
        <end position="162"/>
    </location>
</feature>
<comment type="caution">
    <text evidence="3">The sequence shown here is derived from an EMBL/GenBank/DDBJ whole genome shotgun (WGS) entry which is preliminary data.</text>
</comment>
<dbReference type="Pfam" id="PF10328">
    <property type="entry name" value="7TM_GPCR_Srx"/>
    <property type="match status" value="1"/>
</dbReference>
<feature type="transmembrane region" description="Helical" evidence="1">
    <location>
        <begin position="95"/>
        <end position="113"/>
    </location>
</feature>
<feature type="transmembrane region" description="Helical" evidence="1">
    <location>
        <begin position="38"/>
        <end position="60"/>
    </location>
</feature>
<feature type="domain" description="7TM GPCR serpentine receptor class x (Srx)" evidence="2">
    <location>
        <begin position="38"/>
        <end position="191"/>
    </location>
</feature>
<dbReference type="PANTHER" id="PTHR23017:SF3">
    <property type="entry name" value="G-PROTEIN COUPLED RECEPTORS FAMILY 1 PROFILE DOMAIN-CONTAINING PROTEIN"/>
    <property type="match status" value="1"/>
</dbReference>
<keyword evidence="1" id="KW-0472">Membrane</keyword>
<name>A0AAD5LT75_PARTN</name>
<evidence type="ECO:0000313" key="3">
    <source>
        <dbReference type="EMBL" id="KAJ1346155.1"/>
    </source>
</evidence>
<accession>A0AAD5LT75</accession>
<protein>
    <recommendedName>
        <fullName evidence="2">7TM GPCR serpentine receptor class x (Srx) domain-containing protein</fullName>
    </recommendedName>
</protein>
<feature type="transmembrane region" description="Helical" evidence="1">
    <location>
        <begin position="174"/>
        <end position="192"/>
    </location>
</feature>
<keyword evidence="1" id="KW-0812">Transmembrane</keyword>
<evidence type="ECO:0000259" key="2">
    <source>
        <dbReference type="Pfam" id="PF10328"/>
    </source>
</evidence>
<dbReference type="PANTHER" id="PTHR23017">
    <property type="entry name" value="SERPENTINE RECEPTOR, CLASS X"/>
    <property type="match status" value="1"/>
</dbReference>
<proteinExistence type="predicted"/>
<organism evidence="3 4">
    <name type="scientific">Parelaphostrongylus tenuis</name>
    <name type="common">Meningeal worm</name>
    <dbReference type="NCBI Taxonomy" id="148309"/>
    <lineage>
        <taxon>Eukaryota</taxon>
        <taxon>Metazoa</taxon>
        <taxon>Ecdysozoa</taxon>
        <taxon>Nematoda</taxon>
        <taxon>Chromadorea</taxon>
        <taxon>Rhabditida</taxon>
        <taxon>Rhabditina</taxon>
        <taxon>Rhabditomorpha</taxon>
        <taxon>Strongyloidea</taxon>
        <taxon>Metastrongylidae</taxon>
        <taxon>Parelaphostrongylus</taxon>
    </lineage>
</organism>
<dbReference type="AlphaFoldDB" id="A0AAD5LT75"/>
<evidence type="ECO:0000256" key="1">
    <source>
        <dbReference type="SAM" id="Phobius"/>
    </source>
</evidence>
<dbReference type="Proteomes" id="UP001196413">
    <property type="component" value="Unassembled WGS sequence"/>
</dbReference>
<keyword evidence="1" id="KW-1133">Transmembrane helix</keyword>
<reference evidence="3" key="1">
    <citation type="submission" date="2021-06" db="EMBL/GenBank/DDBJ databases">
        <title>Parelaphostrongylus tenuis whole genome reference sequence.</title>
        <authorList>
            <person name="Garwood T.J."/>
            <person name="Larsen P.A."/>
            <person name="Fountain-Jones N.M."/>
            <person name="Garbe J.R."/>
            <person name="Macchietto M.G."/>
            <person name="Kania S.A."/>
            <person name="Gerhold R.W."/>
            <person name="Richards J.E."/>
            <person name="Wolf T.M."/>
        </authorList>
    </citation>
    <scope>NUCLEOTIDE SEQUENCE</scope>
    <source>
        <strain evidence="3">MNPRO001-30</strain>
        <tissue evidence="3">Meninges</tissue>
    </source>
</reference>